<proteinExistence type="predicted"/>
<comment type="caution">
    <text evidence="2">The sequence shown here is derived from an EMBL/GenBank/DDBJ whole genome shotgun (WGS) entry which is preliminary data.</text>
</comment>
<feature type="coiled-coil region" evidence="1">
    <location>
        <begin position="12"/>
        <end position="67"/>
    </location>
</feature>
<name>A0AAN6WL85_9PEZI</name>
<evidence type="ECO:0000256" key="1">
    <source>
        <dbReference type="SAM" id="Coils"/>
    </source>
</evidence>
<organism evidence="2 3">
    <name type="scientific">Podospora australis</name>
    <dbReference type="NCBI Taxonomy" id="1536484"/>
    <lineage>
        <taxon>Eukaryota</taxon>
        <taxon>Fungi</taxon>
        <taxon>Dikarya</taxon>
        <taxon>Ascomycota</taxon>
        <taxon>Pezizomycotina</taxon>
        <taxon>Sordariomycetes</taxon>
        <taxon>Sordariomycetidae</taxon>
        <taxon>Sordariales</taxon>
        <taxon>Podosporaceae</taxon>
        <taxon>Podospora</taxon>
    </lineage>
</organism>
<dbReference type="Proteomes" id="UP001302126">
    <property type="component" value="Unassembled WGS sequence"/>
</dbReference>
<gene>
    <name evidence="2" type="ORF">QBC35DRAFT_396462</name>
</gene>
<evidence type="ECO:0000313" key="3">
    <source>
        <dbReference type="Proteomes" id="UP001302126"/>
    </source>
</evidence>
<keyword evidence="1" id="KW-0175">Coiled coil</keyword>
<sequence>MQTQLLSLQGALQDSTSELDRQLQQIRKLQREAEEREKAIQEIDQKLQASEEKRLEQDERLGRLRQKVSDAAASKSADAVPEQSHLRIPESEIIKLARELGYEVQNFVLNYLKDTSKSKMQTWAEIHAGRLKEITPYYNTYATDKKAMLRFVEAAIWAMLMRDVFMSSTTHGNVVWAGKYGKRLYRLSSSLAFTVQGDTTKERLFHQWKALTTGFLNKSTAQQLGRDDSIRDIVEGLEDLLEQLRPRHPISHGLQTIVEKAVALDEIFCGQHALYEFQYSEPRHDIYVDRKYMSVVEGSPQSNKVVRFSIRPYLSRAGGLRGESYSEFVCIENQLVWT</sequence>
<accession>A0AAN6WL85</accession>
<dbReference type="EMBL" id="MU864719">
    <property type="protein sequence ID" value="KAK4182192.1"/>
    <property type="molecule type" value="Genomic_DNA"/>
</dbReference>
<reference evidence="2" key="2">
    <citation type="submission" date="2023-05" db="EMBL/GenBank/DDBJ databases">
        <authorList>
            <consortium name="Lawrence Berkeley National Laboratory"/>
            <person name="Steindorff A."/>
            <person name="Hensen N."/>
            <person name="Bonometti L."/>
            <person name="Westerberg I."/>
            <person name="Brannstrom I.O."/>
            <person name="Guillou S."/>
            <person name="Cros-Aarteil S."/>
            <person name="Calhoun S."/>
            <person name="Haridas S."/>
            <person name="Kuo A."/>
            <person name="Mondo S."/>
            <person name="Pangilinan J."/>
            <person name="Riley R."/>
            <person name="Labutti K."/>
            <person name="Andreopoulos B."/>
            <person name="Lipzen A."/>
            <person name="Chen C."/>
            <person name="Yanf M."/>
            <person name="Daum C."/>
            <person name="Ng V."/>
            <person name="Clum A."/>
            <person name="Ohm R."/>
            <person name="Martin F."/>
            <person name="Silar P."/>
            <person name="Natvig D."/>
            <person name="Lalanne C."/>
            <person name="Gautier V."/>
            <person name="Ament-Velasquez S.L."/>
            <person name="Kruys A."/>
            <person name="Hutchinson M.I."/>
            <person name="Powell A.J."/>
            <person name="Barry K."/>
            <person name="Miller A.N."/>
            <person name="Grigoriev I.V."/>
            <person name="Debuchy R."/>
            <person name="Gladieux P."/>
            <person name="Thoren M.H."/>
            <person name="Johannesson H."/>
        </authorList>
    </citation>
    <scope>NUCLEOTIDE SEQUENCE</scope>
    <source>
        <strain evidence="2">PSN309</strain>
    </source>
</reference>
<protein>
    <submittedName>
        <fullName evidence="2">Uncharacterized protein</fullName>
    </submittedName>
</protein>
<keyword evidence="3" id="KW-1185">Reference proteome</keyword>
<dbReference type="AlphaFoldDB" id="A0AAN6WL85"/>
<reference evidence="2" key="1">
    <citation type="journal article" date="2023" name="Mol. Phylogenet. Evol.">
        <title>Genome-scale phylogeny and comparative genomics of the fungal order Sordariales.</title>
        <authorList>
            <person name="Hensen N."/>
            <person name="Bonometti L."/>
            <person name="Westerberg I."/>
            <person name="Brannstrom I.O."/>
            <person name="Guillou S."/>
            <person name="Cros-Aarteil S."/>
            <person name="Calhoun S."/>
            <person name="Haridas S."/>
            <person name="Kuo A."/>
            <person name="Mondo S."/>
            <person name="Pangilinan J."/>
            <person name="Riley R."/>
            <person name="LaButti K."/>
            <person name="Andreopoulos B."/>
            <person name="Lipzen A."/>
            <person name="Chen C."/>
            <person name="Yan M."/>
            <person name="Daum C."/>
            <person name="Ng V."/>
            <person name="Clum A."/>
            <person name="Steindorff A."/>
            <person name="Ohm R.A."/>
            <person name="Martin F."/>
            <person name="Silar P."/>
            <person name="Natvig D.O."/>
            <person name="Lalanne C."/>
            <person name="Gautier V."/>
            <person name="Ament-Velasquez S.L."/>
            <person name="Kruys A."/>
            <person name="Hutchinson M.I."/>
            <person name="Powell A.J."/>
            <person name="Barry K."/>
            <person name="Miller A.N."/>
            <person name="Grigoriev I.V."/>
            <person name="Debuchy R."/>
            <person name="Gladieux P."/>
            <person name="Hiltunen Thoren M."/>
            <person name="Johannesson H."/>
        </authorList>
    </citation>
    <scope>NUCLEOTIDE SEQUENCE</scope>
    <source>
        <strain evidence="2">PSN309</strain>
    </source>
</reference>
<evidence type="ECO:0000313" key="2">
    <source>
        <dbReference type="EMBL" id="KAK4182192.1"/>
    </source>
</evidence>